<feature type="region of interest" description="Disordered" evidence="1">
    <location>
        <begin position="33"/>
        <end position="53"/>
    </location>
</feature>
<evidence type="ECO:0000313" key="3">
    <source>
        <dbReference type="Proteomes" id="UP001595279"/>
    </source>
</evidence>
<dbReference type="RefSeq" id="WP_390271647.1">
    <property type="nucleotide sequence ID" value="NZ_JBHRSA010000037.1"/>
</dbReference>
<organism evidence="2 3">
    <name type="scientific">Virgibacillus xinjiangensis</name>
    <dbReference type="NCBI Taxonomy" id="393090"/>
    <lineage>
        <taxon>Bacteria</taxon>
        <taxon>Bacillati</taxon>
        <taxon>Bacillota</taxon>
        <taxon>Bacilli</taxon>
        <taxon>Bacillales</taxon>
        <taxon>Bacillaceae</taxon>
        <taxon>Virgibacillus</taxon>
    </lineage>
</organism>
<accession>A0ABV7CVP7</accession>
<sequence length="53" mass="5535">MRGTQLGAAGFFEVCGARECGIGRSGVISAVGPRNQQERGDIGRRLAESAGER</sequence>
<dbReference type="EMBL" id="JBHRSA010000037">
    <property type="protein sequence ID" value="MFC3040419.1"/>
    <property type="molecule type" value="Genomic_DNA"/>
</dbReference>
<comment type="caution">
    <text evidence="2">The sequence shown here is derived from an EMBL/GenBank/DDBJ whole genome shotgun (WGS) entry which is preliminary data.</text>
</comment>
<keyword evidence="3" id="KW-1185">Reference proteome</keyword>
<dbReference type="Proteomes" id="UP001595279">
    <property type="component" value="Unassembled WGS sequence"/>
</dbReference>
<feature type="compositionally biased region" description="Basic and acidic residues" evidence="1">
    <location>
        <begin position="36"/>
        <end position="53"/>
    </location>
</feature>
<evidence type="ECO:0000256" key="1">
    <source>
        <dbReference type="SAM" id="MobiDB-lite"/>
    </source>
</evidence>
<reference evidence="3" key="1">
    <citation type="journal article" date="2019" name="Int. J. Syst. Evol. Microbiol.">
        <title>The Global Catalogue of Microorganisms (GCM) 10K type strain sequencing project: providing services to taxonomists for standard genome sequencing and annotation.</title>
        <authorList>
            <consortium name="The Broad Institute Genomics Platform"/>
            <consortium name="The Broad Institute Genome Sequencing Center for Infectious Disease"/>
            <person name="Wu L."/>
            <person name="Ma J."/>
        </authorList>
    </citation>
    <scope>NUCLEOTIDE SEQUENCE [LARGE SCALE GENOMIC DNA]</scope>
    <source>
        <strain evidence="3">KCTC 13128</strain>
    </source>
</reference>
<evidence type="ECO:0000313" key="2">
    <source>
        <dbReference type="EMBL" id="MFC3040419.1"/>
    </source>
</evidence>
<gene>
    <name evidence="2" type="ORF">ACFOGI_09125</name>
</gene>
<proteinExistence type="predicted"/>
<protein>
    <submittedName>
        <fullName evidence="2">Uncharacterized protein</fullName>
    </submittedName>
</protein>
<name>A0ABV7CVP7_9BACI</name>